<dbReference type="InterPro" id="IPR026444">
    <property type="entry name" value="Secre_tail"/>
</dbReference>
<reference evidence="2 3" key="1">
    <citation type="submission" date="2024-09" db="EMBL/GenBank/DDBJ databases">
        <authorList>
            <person name="D'Angelo T."/>
        </authorList>
    </citation>
    <scope>NUCLEOTIDE SEQUENCE [LARGE SCALE GENOMIC DNA]</scope>
    <source>
        <strain evidence="2">SAG AM-320-E07</strain>
    </source>
</reference>
<organism evidence="2 3">
    <name type="scientific">Eiseniibacteriota bacterium</name>
    <dbReference type="NCBI Taxonomy" id="2212470"/>
    <lineage>
        <taxon>Bacteria</taxon>
        <taxon>Candidatus Eiseniibacteriota</taxon>
    </lineage>
</organism>
<dbReference type="Pfam" id="PF18962">
    <property type="entry name" value="Por_Secre_tail"/>
    <property type="match status" value="1"/>
</dbReference>
<dbReference type="Proteomes" id="UP001593833">
    <property type="component" value="Unassembled WGS sequence"/>
</dbReference>
<evidence type="ECO:0000313" key="3">
    <source>
        <dbReference type="Proteomes" id="UP001593833"/>
    </source>
</evidence>
<dbReference type="NCBIfam" id="TIGR04183">
    <property type="entry name" value="Por_Secre_tail"/>
    <property type="match status" value="1"/>
</dbReference>
<protein>
    <submittedName>
        <fullName evidence="2">T9SS type A sorting domain-containing protein</fullName>
    </submittedName>
</protein>
<feature type="domain" description="Secretion system C-terminal sorting" evidence="1">
    <location>
        <begin position="42"/>
        <end position="116"/>
    </location>
</feature>
<comment type="caution">
    <text evidence="2">The sequence shown here is derived from an EMBL/GenBank/DDBJ whole genome shotgun (WGS) entry which is preliminary data.</text>
</comment>
<sequence length="123" mass="14025">MDGAYSYVADNSSLMMLRFEPQPDIEKVGSVPDRFSLARNHPNPFSASTTIHYGLSSPSKVSIEVYDLLGRKVATMIQGEQQAEEHRIIWNGEDYPSGVYFYRIQANDHTETRKMVLSKEDHQ</sequence>
<evidence type="ECO:0000313" key="2">
    <source>
        <dbReference type="EMBL" id="MFC1572616.1"/>
    </source>
</evidence>
<accession>A0ABV6YJV8</accession>
<dbReference type="Gene3D" id="2.60.40.4070">
    <property type="match status" value="1"/>
</dbReference>
<gene>
    <name evidence="2" type="ORF">ACFL6M_03350</name>
</gene>
<dbReference type="EMBL" id="JBHPKH010000024">
    <property type="protein sequence ID" value="MFC1572616.1"/>
    <property type="molecule type" value="Genomic_DNA"/>
</dbReference>
<proteinExistence type="predicted"/>
<name>A0ABV6YJV8_UNCEI</name>
<keyword evidence="3" id="KW-1185">Reference proteome</keyword>
<evidence type="ECO:0000259" key="1">
    <source>
        <dbReference type="Pfam" id="PF18962"/>
    </source>
</evidence>